<dbReference type="InterPro" id="IPR037522">
    <property type="entry name" value="HD_GYP_dom"/>
</dbReference>
<dbReference type="PANTHER" id="PTHR43155:SF2">
    <property type="entry name" value="CYCLIC DI-GMP PHOSPHODIESTERASE PA4108"/>
    <property type="match status" value="1"/>
</dbReference>
<feature type="domain" description="HD-GYP" evidence="1">
    <location>
        <begin position="104"/>
        <end position="300"/>
    </location>
</feature>
<dbReference type="Pfam" id="PF13487">
    <property type="entry name" value="HD_5"/>
    <property type="match status" value="1"/>
</dbReference>
<dbReference type="eggNOG" id="COG2206">
    <property type="taxonomic scope" value="Bacteria"/>
</dbReference>
<evidence type="ECO:0000313" key="3">
    <source>
        <dbReference type="Proteomes" id="UP000028542"/>
    </source>
</evidence>
<dbReference type="Proteomes" id="UP000028542">
    <property type="component" value="Unassembled WGS sequence"/>
</dbReference>
<dbReference type="CDD" id="cd00077">
    <property type="entry name" value="HDc"/>
    <property type="match status" value="1"/>
</dbReference>
<dbReference type="PROSITE" id="PS51832">
    <property type="entry name" value="HD_GYP"/>
    <property type="match status" value="1"/>
</dbReference>
<dbReference type="EMBL" id="JPMD01000003">
    <property type="protein sequence ID" value="KEZ88404.1"/>
    <property type="molecule type" value="Genomic_DNA"/>
</dbReference>
<dbReference type="InterPro" id="IPR003607">
    <property type="entry name" value="HD/PDEase_dom"/>
</dbReference>
<keyword evidence="3" id="KW-1185">Reference proteome</keyword>
<dbReference type="SMART" id="SM00471">
    <property type="entry name" value="HDc"/>
    <property type="match status" value="1"/>
</dbReference>
<gene>
    <name evidence="2" type="ORF">IO99_03110</name>
</gene>
<comment type="caution">
    <text evidence="2">The sequence shown here is derived from an EMBL/GenBank/DDBJ whole genome shotgun (WGS) entry which is preliminary data.</text>
</comment>
<sequence length="351" mass="40219">MKLTLLKDLQGNEILAKDIITGSGKTLLKKGIIITDQVKNSIEQQGIFFLYVQDDDLKDIKDDSKLINLKKNILQTIPNMFSDLINYDNKSLSKSLTMVDDLVEYIQSENYINLNLYEVKLYDDYTYIHSVDTSIMAIFLGVNMNLSKSRLRDLAISSLFHDIGKTKISSRIINKPDKLTKDEFKQIKMHPLYGRDILLGNPIINEDIIGGVIEHHEKYNGTGYPYGLKDNEISQFAKIISICDVFTAITSDRCYRKKFDPREAYELILAETYTSFDPEIIKLFKDTFAVYPLGCPVYLSNNLFGYVVSQNNGFPDRPVVRIVKDEYNNKISPYEIDLKDIINLTIISTIV</sequence>
<evidence type="ECO:0000259" key="1">
    <source>
        <dbReference type="PROSITE" id="PS51832"/>
    </source>
</evidence>
<dbReference type="AlphaFoldDB" id="A0A084JHH0"/>
<dbReference type="STRING" id="318464.IO99_03110"/>
<protein>
    <submittedName>
        <fullName evidence="2">HD family phosphohydrolase</fullName>
    </submittedName>
</protein>
<keyword evidence="2" id="KW-0378">Hydrolase</keyword>
<dbReference type="SUPFAM" id="SSF109604">
    <property type="entry name" value="HD-domain/PDEase-like"/>
    <property type="match status" value="1"/>
</dbReference>
<name>A0A084JHH0_9CLOT</name>
<dbReference type="RefSeq" id="WP_035130020.1">
    <property type="nucleotide sequence ID" value="NZ_JPMD01000003.1"/>
</dbReference>
<organism evidence="2 3">
    <name type="scientific">Clostridium sulfidigenes</name>
    <dbReference type="NCBI Taxonomy" id="318464"/>
    <lineage>
        <taxon>Bacteria</taxon>
        <taxon>Bacillati</taxon>
        <taxon>Bacillota</taxon>
        <taxon>Clostridia</taxon>
        <taxon>Eubacteriales</taxon>
        <taxon>Clostridiaceae</taxon>
        <taxon>Clostridium</taxon>
    </lineage>
</organism>
<dbReference type="Gene3D" id="1.10.3210.10">
    <property type="entry name" value="Hypothetical protein af1432"/>
    <property type="match status" value="1"/>
</dbReference>
<evidence type="ECO:0000313" key="2">
    <source>
        <dbReference type="EMBL" id="KEZ88404.1"/>
    </source>
</evidence>
<proteinExistence type="predicted"/>
<reference evidence="2 3" key="1">
    <citation type="submission" date="2014-07" db="EMBL/GenBank/DDBJ databases">
        <title>Draft genome of Clostridium sulfidigenes 113A isolated from sediments associated with methane hydrate from Krishna Godavari basin.</title>
        <authorList>
            <person name="Honkalas V.S."/>
            <person name="Dabir A.P."/>
            <person name="Arora P."/>
            <person name="Dhakephalkar P.K."/>
        </authorList>
    </citation>
    <scope>NUCLEOTIDE SEQUENCE [LARGE SCALE GENOMIC DNA]</scope>
    <source>
        <strain evidence="2 3">113A</strain>
    </source>
</reference>
<dbReference type="GO" id="GO:0016787">
    <property type="term" value="F:hydrolase activity"/>
    <property type="evidence" value="ECO:0007669"/>
    <property type="project" value="UniProtKB-KW"/>
</dbReference>
<accession>A0A084JHH0</accession>
<dbReference type="PANTHER" id="PTHR43155">
    <property type="entry name" value="CYCLIC DI-GMP PHOSPHODIESTERASE PA4108-RELATED"/>
    <property type="match status" value="1"/>
</dbReference>